<dbReference type="Proteomes" id="UP000530424">
    <property type="component" value="Unassembled WGS sequence"/>
</dbReference>
<evidence type="ECO:0000313" key="6">
    <source>
        <dbReference type="Proteomes" id="UP000530424"/>
    </source>
</evidence>
<sequence>MLVVGKVWVVTGAGSGMGRELVRELIARGGRVAAVDRSEAGLAGTAELVDTTRLTTHVVDITDRDAVAALPDEVEAAHGAIDGLINNAGIIQPFVPVIDLADDDIERVMEINFNGTLRMSRAFLPRLIGRPEAHLVNVSSMGGFFPFPGQSIYGASKAAVKLLSEGLYAELLDTGVRVSVVFPGAINTQITANSGVDQPVASEDDAKVPMTSPEKAARIIVDGIQRDRLHIHVGRDAQLMSLAIKVAPRAAIRLVKRAMAKRLAPEAV</sequence>
<dbReference type="InterPro" id="IPR036291">
    <property type="entry name" value="NAD(P)-bd_dom_sf"/>
</dbReference>
<gene>
    <name evidence="5" type="ORF">HNR19_000941</name>
</gene>
<dbReference type="SUPFAM" id="SSF51735">
    <property type="entry name" value="NAD(P)-binding Rossmann-fold domains"/>
    <property type="match status" value="1"/>
</dbReference>
<evidence type="ECO:0000256" key="2">
    <source>
        <dbReference type="ARBA" id="ARBA00023002"/>
    </source>
</evidence>
<dbReference type="PRINTS" id="PR00081">
    <property type="entry name" value="GDHRDH"/>
</dbReference>
<dbReference type="PANTHER" id="PTHR44196:SF1">
    <property type="entry name" value="DEHYDROGENASE_REDUCTASE SDR FAMILY MEMBER 7B"/>
    <property type="match status" value="1"/>
</dbReference>
<dbReference type="PANTHER" id="PTHR44196">
    <property type="entry name" value="DEHYDROGENASE/REDUCTASE SDR FAMILY MEMBER 7B"/>
    <property type="match status" value="1"/>
</dbReference>
<evidence type="ECO:0000256" key="1">
    <source>
        <dbReference type="ARBA" id="ARBA00006484"/>
    </source>
</evidence>
<name>A0A853C1L3_9ACTN</name>
<feature type="domain" description="Ketoreductase" evidence="4">
    <location>
        <begin position="6"/>
        <end position="189"/>
    </location>
</feature>
<protein>
    <submittedName>
        <fullName evidence="5">Short-subunit dehydrogenase</fullName>
    </submittedName>
</protein>
<dbReference type="GO" id="GO:0016020">
    <property type="term" value="C:membrane"/>
    <property type="evidence" value="ECO:0007669"/>
    <property type="project" value="TreeGrafter"/>
</dbReference>
<comment type="caution">
    <text evidence="5">The sequence shown here is derived from an EMBL/GenBank/DDBJ whole genome shotgun (WGS) entry which is preliminary data.</text>
</comment>
<organism evidence="5 6">
    <name type="scientific">Nocardioides thalensis</name>
    <dbReference type="NCBI Taxonomy" id="1914755"/>
    <lineage>
        <taxon>Bacteria</taxon>
        <taxon>Bacillati</taxon>
        <taxon>Actinomycetota</taxon>
        <taxon>Actinomycetes</taxon>
        <taxon>Propionibacteriales</taxon>
        <taxon>Nocardioidaceae</taxon>
        <taxon>Nocardioides</taxon>
    </lineage>
</organism>
<keyword evidence="6" id="KW-1185">Reference proteome</keyword>
<evidence type="ECO:0000259" key="4">
    <source>
        <dbReference type="SMART" id="SM00822"/>
    </source>
</evidence>
<dbReference type="Gene3D" id="3.40.50.720">
    <property type="entry name" value="NAD(P)-binding Rossmann-like Domain"/>
    <property type="match status" value="1"/>
</dbReference>
<accession>A0A853C1L3</accession>
<dbReference type="InterPro" id="IPR057326">
    <property type="entry name" value="KR_dom"/>
</dbReference>
<keyword evidence="2" id="KW-0560">Oxidoreductase</keyword>
<dbReference type="SMART" id="SM00822">
    <property type="entry name" value="PKS_KR"/>
    <property type="match status" value="1"/>
</dbReference>
<comment type="similarity">
    <text evidence="1 3">Belongs to the short-chain dehydrogenases/reductases (SDR) family.</text>
</comment>
<evidence type="ECO:0000313" key="5">
    <source>
        <dbReference type="EMBL" id="NYJ00243.1"/>
    </source>
</evidence>
<dbReference type="AlphaFoldDB" id="A0A853C1L3"/>
<dbReference type="EMBL" id="JACCFP010000001">
    <property type="protein sequence ID" value="NYJ00243.1"/>
    <property type="molecule type" value="Genomic_DNA"/>
</dbReference>
<dbReference type="InterPro" id="IPR002347">
    <property type="entry name" value="SDR_fam"/>
</dbReference>
<reference evidence="5 6" key="1">
    <citation type="submission" date="2020-07" db="EMBL/GenBank/DDBJ databases">
        <title>Sequencing the genomes of 1000 actinobacteria strains.</title>
        <authorList>
            <person name="Klenk H.-P."/>
        </authorList>
    </citation>
    <scope>NUCLEOTIDE SEQUENCE [LARGE SCALE GENOMIC DNA]</scope>
    <source>
        <strain evidence="5 6">DSM 103833</strain>
    </source>
</reference>
<dbReference type="PRINTS" id="PR00080">
    <property type="entry name" value="SDRFAMILY"/>
</dbReference>
<evidence type="ECO:0000256" key="3">
    <source>
        <dbReference type="RuleBase" id="RU000363"/>
    </source>
</evidence>
<proteinExistence type="inferred from homology"/>
<dbReference type="GO" id="GO:0016491">
    <property type="term" value="F:oxidoreductase activity"/>
    <property type="evidence" value="ECO:0007669"/>
    <property type="project" value="UniProtKB-KW"/>
</dbReference>
<dbReference type="Pfam" id="PF00106">
    <property type="entry name" value="adh_short"/>
    <property type="match status" value="1"/>
</dbReference>
<dbReference type="RefSeq" id="WP_179666862.1">
    <property type="nucleotide sequence ID" value="NZ_JACCFP010000001.1"/>
</dbReference>